<accession>A0A174LJH3</accession>
<proteinExistence type="inferred from homology"/>
<dbReference type="PANTHER" id="PTHR37937:SF1">
    <property type="entry name" value="CONJUGATIVE TRANSFER: DNA TRANSPORT"/>
    <property type="match status" value="1"/>
</dbReference>
<evidence type="ECO:0000256" key="5">
    <source>
        <dbReference type="ARBA" id="ARBA00022989"/>
    </source>
</evidence>
<dbReference type="AlphaFoldDB" id="A0A174LJH3"/>
<dbReference type="GO" id="GO:0005886">
    <property type="term" value="C:plasma membrane"/>
    <property type="evidence" value="ECO:0007669"/>
    <property type="project" value="UniProtKB-SubCell"/>
</dbReference>
<dbReference type="InterPro" id="IPR027417">
    <property type="entry name" value="P-loop_NTPase"/>
</dbReference>
<dbReference type="NCBIfam" id="NF045973">
    <property type="entry name" value="conju_CD1115"/>
    <property type="match status" value="1"/>
</dbReference>
<dbReference type="Gene3D" id="3.40.50.300">
    <property type="entry name" value="P-loop containing nucleotide triphosphate hydrolases"/>
    <property type="match status" value="1"/>
</dbReference>
<gene>
    <name evidence="9" type="primary">traG</name>
    <name evidence="9" type="ORF">ERS852551_00161</name>
</gene>
<feature type="transmembrane region" description="Helical" evidence="8">
    <location>
        <begin position="12"/>
        <end position="29"/>
    </location>
</feature>
<evidence type="ECO:0000313" key="9">
    <source>
        <dbReference type="EMBL" id="CUP22866.1"/>
    </source>
</evidence>
<protein>
    <submittedName>
        <fullName evidence="9">Conjugal transfer protein traG</fullName>
    </submittedName>
</protein>
<dbReference type="Pfam" id="PF02534">
    <property type="entry name" value="T4SS-DNA_transf"/>
    <property type="match status" value="1"/>
</dbReference>
<comment type="similarity">
    <text evidence="2">Belongs to the VirD4/TraG family.</text>
</comment>
<dbReference type="SUPFAM" id="SSF52540">
    <property type="entry name" value="P-loop containing nucleoside triphosphate hydrolases"/>
    <property type="match status" value="1"/>
</dbReference>
<dbReference type="CDD" id="cd01127">
    <property type="entry name" value="TrwB_TraG_TraD_VirD4"/>
    <property type="match status" value="1"/>
</dbReference>
<evidence type="ECO:0000256" key="7">
    <source>
        <dbReference type="SAM" id="MobiDB-lite"/>
    </source>
</evidence>
<keyword evidence="6 8" id="KW-0472">Membrane</keyword>
<dbReference type="PANTHER" id="PTHR37937">
    <property type="entry name" value="CONJUGATIVE TRANSFER: DNA TRANSPORT"/>
    <property type="match status" value="1"/>
</dbReference>
<comment type="subcellular location">
    <subcellularLocation>
        <location evidence="1">Cell membrane</location>
        <topology evidence="1">Multi-pass membrane protein</topology>
    </subcellularLocation>
</comment>
<evidence type="ECO:0000256" key="2">
    <source>
        <dbReference type="ARBA" id="ARBA00008806"/>
    </source>
</evidence>
<evidence type="ECO:0000313" key="10">
    <source>
        <dbReference type="Proteomes" id="UP000095765"/>
    </source>
</evidence>
<organism evidence="9 10">
    <name type="scientific">Anaerotruncus colihominis</name>
    <dbReference type="NCBI Taxonomy" id="169435"/>
    <lineage>
        <taxon>Bacteria</taxon>
        <taxon>Bacillati</taxon>
        <taxon>Bacillota</taxon>
        <taxon>Clostridia</taxon>
        <taxon>Eubacteriales</taxon>
        <taxon>Oscillospiraceae</taxon>
        <taxon>Anaerotruncus</taxon>
    </lineage>
</organism>
<reference evidence="9 10" key="1">
    <citation type="submission" date="2015-09" db="EMBL/GenBank/DDBJ databases">
        <authorList>
            <consortium name="Pathogen Informatics"/>
        </authorList>
    </citation>
    <scope>NUCLEOTIDE SEQUENCE [LARGE SCALE GENOMIC DNA]</scope>
    <source>
        <strain evidence="9 10">2789STDY5834939</strain>
    </source>
</reference>
<evidence type="ECO:0000256" key="3">
    <source>
        <dbReference type="ARBA" id="ARBA00022475"/>
    </source>
</evidence>
<dbReference type="EMBL" id="CZBE01000001">
    <property type="protein sequence ID" value="CUP22866.1"/>
    <property type="molecule type" value="Genomic_DNA"/>
</dbReference>
<keyword evidence="5 8" id="KW-1133">Transmembrane helix</keyword>
<evidence type="ECO:0000256" key="4">
    <source>
        <dbReference type="ARBA" id="ARBA00022692"/>
    </source>
</evidence>
<keyword evidence="4 8" id="KW-0812">Transmembrane</keyword>
<evidence type="ECO:0000256" key="1">
    <source>
        <dbReference type="ARBA" id="ARBA00004651"/>
    </source>
</evidence>
<dbReference type="InterPro" id="IPR003688">
    <property type="entry name" value="TraG/VirD4"/>
</dbReference>
<name>A0A174LJH3_9FIRM</name>
<dbReference type="Proteomes" id="UP000095765">
    <property type="component" value="Unassembled WGS sequence"/>
</dbReference>
<evidence type="ECO:0000256" key="8">
    <source>
        <dbReference type="SAM" id="Phobius"/>
    </source>
</evidence>
<keyword evidence="3" id="KW-1003">Cell membrane</keyword>
<sequence length="598" mass="66439">MPFDFSQMAPLLWTVGGMVAVFAFIAVFSDNTGINGIKSRQVGDGQHGTARWATKKEMEKAYLHLPFLPEQWRKGEKRPKEQGLVVGSVVGGLPWKQKTTALIDTGDVHCLMIGASGVGKTAHYLYPNLEYACASGVSFLASDTKGDVYRNYGTVARECYGYQVSVIDLRNPTRSDGANMLHLISKYADQYHAHPDDLRARAKMEKYAKICAKTIIQAGGEQNYGQNAYFYDAAEGLLASVMMLIAEFCPPKERHIVSVFKLLQDLLAPSKVKGKNHLQLLMEQLPPEHKARWMAGAALHTGEQAMLSVLSTAMSRLNAFLDTELEQLLCFDSAIDAERFCGGKTALFIVMPEEDPTAYFLVSLIIQQLYRELMTVADENGGKLPRRCIFYCDEFGTIPKLEGAEMLFSAARSRRLSIVAIVQGLIQLDKNYGREGAQVIRDNCQLTIFGGFAPGSETAETLSKDLGEQTVLSGSVSKGKDNNSRSLQMMGRRLMTPDELKSMPKGQFITMKTGMHPMKTKFALFLRWGIRFGKQFELPEHSARKIQYAGREKLAAAIAYRYPKAKPKQEIAPAAELAGEPVQESLEKPPHRRPPRTD</sequence>
<feature type="compositionally biased region" description="Basic and acidic residues" evidence="7">
    <location>
        <begin position="585"/>
        <end position="598"/>
    </location>
</feature>
<dbReference type="InterPro" id="IPR051539">
    <property type="entry name" value="T4SS-coupling_protein"/>
</dbReference>
<evidence type="ECO:0000256" key="6">
    <source>
        <dbReference type="ARBA" id="ARBA00023136"/>
    </source>
</evidence>
<feature type="region of interest" description="Disordered" evidence="7">
    <location>
        <begin position="566"/>
        <end position="598"/>
    </location>
</feature>